<dbReference type="OrthoDB" id="2884029at2"/>
<dbReference type="Pfam" id="PF16079">
    <property type="entry name" value="Phage_holin_5_2"/>
    <property type="match status" value="1"/>
</dbReference>
<dbReference type="InterPro" id="IPR032111">
    <property type="entry name" value="Clostridium_phage_holin"/>
</dbReference>
<feature type="transmembrane region" description="Helical" evidence="1">
    <location>
        <begin position="6"/>
        <end position="25"/>
    </location>
</feature>
<evidence type="ECO:0000313" key="2">
    <source>
        <dbReference type="EMBL" id="RBP90560.1"/>
    </source>
</evidence>
<dbReference type="Proteomes" id="UP000252731">
    <property type="component" value="Unassembled WGS sequence"/>
</dbReference>
<sequence length="90" mass="9989">MNLLDFLNQNYYMLVPALWVIGYALKQTPKIPDWSILWILVIISVSAGSLAFGFSFEGLLNGIVAAGVAVLGHQMMKQTIEGAYSNKRNR</sequence>
<gene>
    <name evidence="2" type="ORF">DFO70_10966</name>
</gene>
<organism evidence="2 3">
    <name type="scientific">Cytobacillus firmus</name>
    <name type="common">Bacillus firmus</name>
    <dbReference type="NCBI Taxonomy" id="1399"/>
    <lineage>
        <taxon>Bacteria</taxon>
        <taxon>Bacillati</taxon>
        <taxon>Bacillota</taxon>
        <taxon>Bacilli</taxon>
        <taxon>Bacillales</taxon>
        <taxon>Bacillaceae</taxon>
        <taxon>Cytobacillus</taxon>
    </lineage>
</organism>
<dbReference type="AlphaFoldDB" id="A0A366JS13"/>
<evidence type="ECO:0000256" key="1">
    <source>
        <dbReference type="SAM" id="Phobius"/>
    </source>
</evidence>
<accession>A0A366JS13</accession>
<keyword evidence="3" id="KW-1185">Reference proteome</keyword>
<name>A0A366JS13_CYTFI</name>
<proteinExistence type="predicted"/>
<evidence type="ECO:0000313" key="3">
    <source>
        <dbReference type="Proteomes" id="UP000252731"/>
    </source>
</evidence>
<reference evidence="2 3" key="1">
    <citation type="submission" date="2018-06" db="EMBL/GenBank/DDBJ databases">
        <title>Freshwater and sediment microbial communities from various areas in North America, analyzing microbe dynamics in response to fracking.</title>
        <authorList>
            <person name="Lamendella R."/>
        </authorList>
    </citation>
    <scope>NUCLEOTIDE SEQUENCE [LARGE SCALE GENOMIC DNA]</scope>
    <source>
        <strain evidence="2 3">14_TX</strain>
    </source>
</reference>
<keyword evidence="1" id="KW-0472">Membrane</keyword>
<comment type="caution">
    <text evidence="2">The sequence shown here is derived from an EMBL/GenBank/DDBJ whole genome shotgun (WGS) entry which is preliminary data.</text>
</comment>
<keyword evidence="1" id="KW-1133">Transmembrane helix</keyword>
<feature type="transmembrane region" description="Helical" evidence="1">
    <location>
        <begin position="37"/>
        <end position="56"/>
    </location>
</feature>
<keyword evidence="1" id="KW-0812">Transmembrane</keyword>
<protein>
    <submittedName>
        <fullName evidence="2">Holin family Hol44 protein (Superfamily V)</fullName>
    </submittedName>
</protein>
<dbReference type="EMBL" id="QNSF01000009">
    <property type="protein sequence ID" value="RBP90560.1"/>
    <property type="molecule type" value="Genomic_DNA"/>
</dbReference>